<keyword evidence="2" id="KW-0233">DNA recombination</keyword>
<dbReference type="EMBL" id="NNRK01000033">
    <property type="protein sequence ID" value="OYR11193.1"/>
    <property type="molecule type" value="Genomic_DNA"/>
</dbReference>
<dbReference type="OrthoDB" id="2290206at2"/>
<dbReference type="PANTHER" id="PTHR30461:SF2">
    <property type="entry name" value="SERINE RECOMBINASE PINE-RELATED"/>
    <property type="match status" value="1"/>
</dbReference>
<sequence>MQPTQPANYVAYYRVSTAKQGQSGLGLEAQRAACAGYSPIAEFTDIESGKNNDRDQLQAAMQFARANKATLVFAKLDRLSRNAAFILSLMEKGVRIRCADMPDADEFQLHLYAILAHKERRMISERTKAALAAAKERGVKLGGTQASTRARIDAFDEHVFPIVQSIIQCGAVGPAAIARELNAKQIPTAQGKQWVSTQVTRLLHRLGM</sequence>
<proteinExistence type="predicted"/>
<dbReference type="SUPFAM" id="SSF53041">
    <property type="entry name" value="Resolvase-like"/>
    <property type="match status" value="1"/>
</dbReference>
<dbReference type="GO" id="GO:0003677">
    <property type="term" value="F:DNA binding"/>
    <property type="evidence" value="ECO:0007669"/>
    <property type="project" value="UniProtKB-KW"/>
</dbReference>
<evidence type="ECO:0000313" key="4">
    <source>
        <dbReference type="EMBL" id="OYR11193.1"/>
    </source>
</evidence>
<dbReference type="AlphaFoldDB" id="A0A256F8U2"/>
<organism evidence="4 5">
    <name type="scientific">Brucella rhizosphaerae</name>
    <dbReference type="NCBI Taxonomy" id="571254"/>
    <lineage>
        <taxon>Bacteria</taxon>
        <taxon>Pseudomonadati</taxon>
        <taxon>Pseudomonadota</taxon>
        <taxon>Alphaproteobacteria</taxon>
        <taxon>Hyphomicrobiales</taxon>
        <taxon>Brucellaceae</taxon>
        <taxon>Brucella/Ochrobactrum group</taxon>
        <taxon>Brucella</taxon>
    </lineage>
</organism>
<protein>
    <submittedName>
        <fullName evidence="4">Recombinase family protein</fullName>
    </submittedName>
</protein>
<dbReference type="InterPro" id="IPR006119">
    <property type="entry name" value="Resolv_N"/>
</dbReference>
<accession>A0A256F8U2</accession>
<evidence type="ECO:0000256" key="2">
    <source>
        <dbReference type="ARBA" id="ARBA00023172"/>
    </source>
</evidence>
<keyword evidence="5" id="KW-1185">Reference proteome</keyword>
<dbReference type="Proteomes" id="UP000216345">
    <property type="component" value="Unassembled WGS sequence"/>
</dbReference>
<dbReference type="SMART" id="SM00857">
    <property type="entry name" value="Resolvase"/>
    <property type="match status" value="1"/>
</dbReference>
<dbReference type="RefSeq" id="WP_094578156.1">
    <property type="nucleotide sequence ID" value="NZ_JBHEEL010000007.1"/>
</dbReference>
<evidence type="ECO:0000313" key="5">
    <source>
        <dbReference type="Proteomes" id="UP000216345"/>
    </source>
</evidence>
<evidence type="ECO:0000259" key="3">
    <source>
        <dbReference type="PROSITE" id="PS51736"/>
    </source>
</evidence>
<dbReference type="GO" id="GO:0000150">
    <property type="term" value="F:DNA strand exchange activity"/>
    <property type="evidence" value="ECO:0007669"/>
    <property type="project" value="InterPro"/>
</dbReference>
<reference evidence="4 5" key="1">
    <citation type="submission" date="2017-07" db="EMBL/GenBank/DDBJ databases">
        <title>Phylogenetic study on the rhizospheric bacterium Ochrobactrum sp. A44.</title>
        <authorList>
            <person name="Krzyzanowska D.M."/>
            <person name="Ossowicki A."/>
            <person name="Rajewska M."/>
            <person name="Maciag T."/>
            <person name="Kaczynski Z."/>
            <person name="Czerwicka M."/>
            <person name="Jafra S."/>
        </authorList>
    </citation>
    <scope>NUCLEOTIDE SEQUENCE [LARGE SCALE GENOMIC DNA]</scope>
    <source>
        <strain evidence="4 5">PR17</strain>
    </source>
</reference>
<name>A0A256F8U2_9HYPH</name>
<keyword evidence="1" id="KW-0238">DNA-binding</keyword>
<dbReference type="InterPro" id="IPR050639">
    <property type="entry name" value="SSR_resolvase"/>
</dbReference>
<dbReference type="Gene3D" id="3.40.50.1390">
    <property type="entry name" value="Resolvase, N-terminal catalytic domain"/>
    <property type="match status" value="1"/>
</dbReference>
<evidence type="ECO:0000256" key="1">
    <source>
        <dbReference type="ARBA" id="ARBA00023125"/>
    </source>
</evidence>
<dbReference type="PROSITE" id="PS51736">
    <property type="entry name" value="RECOMBINASES_3"/>
    <property type="match status" value="1"/>
</dbReference>
<dbReference type="Pfam" id="PF00239">
    <property type="entry name" value="Resolvase"/>
    <property type="match status" value="1"/>
</dbReference>
<gene>
    <name evidence="4" type="ORF">CEV32_1491</name>
</gene>
<dbReference type="PANTHER" id="PTHR30461">
    <property type="entry name" value="DNA-INVERTASE FROM LAMBDOID PROPHAGE"/>
    <property type="match status" value="1"/>
</dbReference>
<dbReference type="CDD" id="cd00338">
    <property type="entry name" value="Ser_Recombinase"/>
    <property type="match status" value="1"/>
</dbReference>
<feature type="domain" description="Resolvase/invertase-type recombinase catalytic" evidence="3">
    <location>
        <begin position="8"/>
        <end position="138"/>
    </location>
</feature>
<dbReference type="InterPro" id="IPR036162">
    <property type="entry name" value="Resolvase-like_N_sf"/>
</dbReference>
<comment type="caution">
    <text evidence="4">The sequence shown here is derived from an EMBL/GenBank/DDBJ whole genome shotgun (WGS) entry which is preliminary data.</text>
</comment>